<accession>L0NMN6</accession>
<gene>
    <name evidence="1" type="ORF">NT26_3865</name>
</gene>
<proteinExistence type="predicted"/>
<organism evidence="1 2">
    <name type="scientific">Pseudorhizobium banfieldiae</name>
    <dbReference type="NCBI Taxonomy" id="1125847"/>
    <lineage>
        <taxon>Bacteria</taxon>
        <taxon>Pseudomonadati</taxon>
        <taxon>Pseudomonadota</taxon>
        <taxon>Alphaproteobacteria</taxon>
        <taxon>Hyphomicrobiales</taxon>
        <taxon>Rhizobiaceae</taxon>
        <taxon>Rhizobium/Agrobacterium group</taxon>
        <taxon>Pseudorhizobium</taxon>
    </lineage>
</organism>
<dbReference type="AlphaFoldDB" id="L0NMN6"/>
<dbReference type="EMBL" id="FO082820">
    <property type="protein sequence ID" value="CCF21587.1"/>
    <property type="molecule type" value="Genomic_DNA"/>
</dbReference>
<protein>
    <submittedName>
        <fullName evidence="1">Uncharacterized protein</fullName>
    </submittedName>
</protein>
<name>L0NMN6_9HYPH</name>
<keyword evidence="2" id="KW-1185">Reference proteome</keyword>
<dbReference type="STRING" id="1125847.NT26_3865"/>
<dbReference type="Proteomes" id="UP000010792">
    <property type="component" value="Chromosome"/>
</dbReference>
<evidence type="ECO:0000313" key="2">
    <source>
        <dbReference type="Proteomes" id="UP000010792"/>
    </source>
</evidence>
<reference evidence="1 2" key="1">
    <citation type="journal article" date="2013" name="Genome Biol. Evol.">
        <title>Life in an arsenic-containing gold mine: genome and physiology of the autotrophic arsenite-oxidizing bacterium rhizobium sp. NT-26.</title>
        <authorList>
            <person name="Andres J."/>
            <person name="Arsene-Ploetze F."/>
            <person name="Barbe V."/>
            <person name="Brochier-Armanet C."/>
            <person name="Cleiss-Arnold J."/>
            <person name="Coppee J.Y."/>
            <person name="Dillies M.A."/>
            <person name="Geist"/>
            <person name="L"/>
            <person name="Joublin A."/>
            <person name="Koechler S."/>
            <person name="Lassalle F."/>
            <person name="Marchal M."/>
            <person name="Medigue C."/>
            <person name="Muller D."/>
            <person name="Nesme X."/>
            <person name="Plewniak F."/>
            <person name="Proux C."/>
            <person name="Ramirez-Bahena M.H."/>
            <person name="Schenowitz C."/>
            <person name="Sismeiro O."/>
            <person name="Vallenet D."/>
            <person name="Santini J.M."/>
            <person name="Bertin P.N."/>
        </authorList>
    </citation>
    <scope>NUCLEOTIDE SEQUENCE [LARGE SCALE GENOMIC DNA]</scope>
    <source>
        <strain evidence="1 2">NT-26</strain>
    </source>
</reference>
<evidence type="ECO:0000313" key="1">
    <source>
        <dbReference type="EMBL" id="CCF21587.1"/>
    </source>
</evidence>
<sequence>MRILRSSSTRAIVCMLSVSTTIRAHLQEYPSRVGVPTMRVFEYKGGTNCGKARDRGQGVTIPLLKRGVLGLG</sequence>
<dbReference type="KEGG" id="rht:NT26_3865"/>